<feature type="region of interest" description="Disordered" evidence="1">
    <location>
        <begin position="1"/>
        <end position="82"/>
    </location>
</feature>
<feature type="compositionally biased region" description="Low complexity" evidence="1">
    <location>
        <begin position="11"/>
        <end position="36"/>
    </location>
</feature>
<evidence type="ECO:0000313" key="3">
    <source>
        <dbReference type="Proteomes" id="UP000030669"/>
    </source>
</evidence>
<dbReference type="EMBL" id="KB469297">
    <property type="protein sequence ID" value="EPQ59876.1"/>
    <property type="molecule type" value="Genomic_DNA"/>
</dbReference>
<keyword evidence="3" id="KW-1185">Reference proteome</keyword>
<dbReference type="AlphaFoldDB" id="S7QJK3"/>
<feature type="compositionally biased region" description="Acidic residues" evidence="1">
    <location>
        <begin position="349"/>
        <end position="360"/>
    </location>
</feature>
<gene>
    <name evidence="2" type="ORF">GLOTRDRAFT_91335</name>
</gene>
<evidence type="ECO:0000313" key="2">
    <source>
        <dbReference type="EMBL" id="EPQ59876.1"/>
    </source>
</evidence>
<organism evidence="2 3">
    <name type="scientific">Gloeophyllum trabeum (strain ATCC 11539 / FP-39264 / Madison 617)</name>
    <name type="common">Brown rot fungus</name>
    <dbReference type="NCBI Taxonomy" id="670483"/>
    <lineage>
        <taxon>Eukaryota</taxon>
        <taxon>Fungi</taxon>
        <taxon>Dikarya</taxon>
        <taxon>Basidiomycota</taxon>
        <taxon>Agaricomycotina</taxon>
        <taxon>Agaricomycetes</taxon>
        <taxon>Gloeophyllales</taxon>
        <taxon>Gloeophyllaceae</taxon>
        <taxon>Gloeophyllum</taxon>
    </lineage>
</organism>
<accession>S7QJK3</accession>
<reference evidence="2 3" key="1">
    <citation type="journal article" date="2012" name="Science">
        <title>The Paleozoic origin of enzymatic lignin decomposition reconstructed from 31 fungal genomes.</title>
        <authorList>
            <person name="Floudas D."/>
            <person name="Binder M."/>
            <person name="Riley R."/>
            <person name="Barry K."/>
            <person name="Blanchette R.A."/>
            <person name="Henrissat B."/>
            <person name="Martinez A.T."/>
            <person name="Otillar R."/>
            <person name="Spatafora J.W."/>
            <person name="Yadav J.S."/>
            <person name="Aerts A."/>
            <person name="Benoit I."/>
            <person name="Boyd A."/>
            <person name="Carlson A."/>
            <person name="Copeland A."/>
            <person name="Coutinho P.M."/>
            <person name="de Vries R.P."/>
            <person name="Ferreira P."/>
            <person name="Findley K."/>
            <person name="Foster B."/>
            <person name="Gaskell J."/>
            <person name="Glotzer D."/>
            <person name="Gorecki P."/>
            <person name="Heitman J."/>
            <person name="Hesse C."/>
            <person name="Hori C."/>
            <person name="Igarashi K."/>
            <person name="Jurgens J.A."/>
            <person name="Kallen N."/>
            <person name="Kersten P."/>
            <person name="Kohler A."/>
            <person name="Kuees U."/>
            <person name="Kumar T.K.A."/>
            <person name="Kuo A."/>
            <person name="LaButti K."/>
            <person name="Larrondo L.F."/>
            <person name="Lindquist E."/>
            <person name="Ling A."/>
            <person name="Lombard V."/>
            <person name="Lucas S."/>
            <person name="Lundell T."/>
            <person name="Martin R."/>
            <person name="McLaughlin D.J."/>
            <person name="Morgenstern I."/>
            <person name="Morin E."/>
            <person name="Murat C."/>
            <person name="Nagy L.G."/>
            <person name="Nolan M."/>
            <person name="Ohm R.A."/>
            <person name="Patyshakuliyeva A."/>
            <person name="Rokas A."/>
            <person name="Ruiz-Duenas F.J."/>
            <person name="Sabat G."/>
            <person name="Salamov A."/>
            <person name="Samejima M."/>
            <person name="Schmutz J."/>
            <person name="Slot J.C."/>
            <person name="St John F."/>
            <person name="Stenlid J."/>
            <person name="Sun H."/>
            <person name="Sun S."/>
            <person name="Syed K."/>
            <person name="Tsang A."/>
            <person name="Wiebenga A."/>
            <person name="Young D."/>
            <person name="Pisabarro A."/>
            <person name="Eastwood D.C."/>
            <person name="Martin F."/>
            <person name="Cullen D."/>
            <person name="Grigoriev I.V."/>
            <person name="Hibbett D.S."/>
        </authorList>
    </citation>
    <scope>NUCLEOTIDE SEQUENCE [LARGE SCALE GENOMIC DNA]</scope>
    <source>
        <strain evidence="2 3">ATCC 11539</strain>
    </source>
</reference>
<dbReference type="HOGENOM" id="CLU_452731_0_0_1"/>
<feature type="compositionally biased region" description="Polar residues" evidence="1">
    <location>
        <begin position="286"/>
        <end position="301"/>
    </location>
</feature>
<dbReference type="Proteomes" id="UP000030669">
    <property type="component" value="Unassembled WGS sequence"/>
</dbReference>
<feature type="compositionally biased region" description="Acidic residues" evidence="1">
    <location>
        <begin position="165"/>
        <end position="176"/>
    </location>
</feature>
<protein>
    <submittedName>
        <fullName evidence="2">Uncharacterized protein</fullName>
    </submittedName>
</protein>
<proteinExistence type="predicted"/>
<name>S7QJK3_GLOTA</name>
<dbReference type="KEGG" id="gtr:GLOTRDRAFT_91335"/>
<sequence length="603" mass="66232">MGLAPWGSTEAGGWPAAGSAAGPSTTTSSGGSTWPTQSQPQPLPDPLEQMSAPKPAAMQKRGPHVNTNRSQKPGEELQPYLARRRQIMEHQWGRRKTNANVYQWYLDGDDRHVRERVTNDNRQSTLEGVDYSKIFYDPINDEWDVYDNVLEDPLPPGEDPYSCFDNDDFGFSDEEERPAAPQEPGQSDPMESTPAATRTPPIPAIGLPIEREPSTPPIAIERVTSTAPCYPASNPDPPTPAPCLGHASTPHVPSPELARRPSVAGEGSRTEYWNMVDEIHPPAPPSSSGMSQDGPSTSSWSEMRLDDDDDAAWVVTAGGSTDSDRRGTEDVQMEEGAGDEAQQGQLADNEGDEEEEDADDGGAKTKTRRQLLERRYGLRVPKDDGEDNQGEAEETARWLMLIREMNLDFIQHQTVRVKASCTRLLRWLKGDDDLPVRDSVFHAVNRRTNLPAGIRLCRKGARFWVISTATEPSIWLTTSVDANHAINIVEDLVGAGRMNRLGAVLAALGIRQAGPVDLPQHRYELPKVERVPFYYREPGHDGPSLYAIHHGGGECLDDVPGGGIWEEALLEGEITVIVGQYNLMTGQGNQEVLCSCIRKSANL</sequence>
<feature type="region of interest" description="Disordered" evidence="1">
    <location>
        <begin position="152"/>
        <end position="370"/>
    </location>
</feature>
<evidence type="ECO:0000256" key="1">
    <source>
        <dbReference type="SAM" id="MobiDB-lite"/>
    </source>
</evidence>
<dbReference type="RefSeq" id="XP_007862743.1">
    <property type="nucleotide sequence ID" value="XM_007864552.1"/>
</dbReference>
<dbReference type="GeneID" id="19309312"/>